<evidence type="ECO:0000256" key="1">
    <source>
        <dbReference type="SAM" id="MobiDB-lite"/>
    </source>
</evidence>
<evidence type="ECO:0000313" key="2">
    <source>
        <dbReference type="EMBL" id="DAE92865.1"/>
    </source>
</evidence>
<dbReference type="EMBL" id="BK055796">
    <property type="protein sequence ID" value="DAE92865.1"/>
    <property type="molecule type" value="Genomic_DNA"/>
</dbReference>
<proteinExistence type="predicted"/>
<reference evidence="2" key="1">
    <citation type="journal article" date="2021" name="Proc. Natl. Acad. Sci. U.S.A.">
        <title>A Catalog of Tens of Thousands of Viruses from Human Metagenomes Reveals Hidden Associations with Chronic Diseases.</title>
        <authorList>
            <person name="Tisza M.J."/>
            <person name="Buck C.B."/>
        </authorList>
    </citation>
    <scope>NUCLEOTIDE SEQUENCE</scope>
    <source>
        <strain evidence="2">Cttzo28</strain>
    </source>
</reference>
<accession>A0A8S5RTN0</accession>
<name>A0A8S5RTN0_9CAUD</name>
<feature type="region of interest" description="Disordered" evidence="1">
    <location>
        <begin position="1"/>
        <end position="26"/>
    </location>
</feature>
<protein>
    <submittedName>
        <fullName evidence="2">Uncharacterized protein</fullName>
    </submittedName>
</protein>
<organism evidence="2">
    <name type="scientific">Ackermannviridae sp</name>
    <dbReference type="NCBI Taxonomy" id="2831612"/>
    <lineage>
        <taxon>Viruses</taxon>
        <taxon>Duplodnaviria</taxon>
        <taxon>Heunggongvirae</taxon>
        <taxon>Uroviricota</taxon>
        <taxon>Caudoviricetes</taxon>
        <taxon>Pantevenvirales</taxon>
        <taxon>Ackermannviridae</taxon>
    </lineage>
</organism>
<sequence length="67" mass="7289">MTSFWGHQDNPFPPYDDEPIGTDANGVPYYEGDEIVDLDGAIYRFDDLDVKTVLTALGIPIAVAAEG</sequence>